<organism evidence="2 3">
    <name type="scientific">Streptomyces spectabilis</name>
    <dbReference type="NCBI Taxonomy" id="68270"/>
    <lineage>
        <taxon>Bacteria</taxon>
        <taxon>Bacillati</taxon>
        <taxon>Actinomycetota</taxon>
        <taxon>Actinomycetes</taxon>
        <taxon>Kitasatosporales</taxon>
        <taxon>Streptomycetaceae</taxon>
        <taxon>Streptomyces</taxon>
    </lineage>
</organism>
<sequence length="70" mass="6981">MASTGSTDRFAELHPLLGALSVFAAAPGTPRQDLATAAPAPPAGTPPAVPDAALSELPATAWPFVIFRAG</sequence>
<proteinExistence type="predicted"/>
<gene>
    <name evidence="2" type="ORF">CP982_18975</name>
    <name evidence="1" type="ORF">FHS40_005936</name>
</gene>
<dbReference type="EMBL" id="CP023690">
    <property type="protein sequence ID" value="QEV60549.1"/>
    <property type="molecule type" value="Genomic_DNA"/>
</dbReference>
<reference evidence="2 3" key="1">
    <citation type="submission" date="2017-09" db="EMBL/GenBank/DDBJ databases">
        <authorList>
            <person name="Lee N."/>
            <person name="Cho B.-K."/>
        </authorList>
    </citation>
    <scope>NUCLEOTIDE SEQUENCE [LARGE SCALE GENOMIC DNA]</scope>
    <source>
        <strain evidence="2 3">ATCC 27465</strain>
    </source>
</reference>
<dbReference type="KEGG" id="sspb:CP982_18975"/>
<evidence type="ECO:0000313" key="1">
    <source>
        <dbReference type="EMBL" id="MBB5106823.1"/>
    </source>
</evidence>
<evidence type="ECO:0000313" key="3">
    <source>
        <dbReference type="Proteomes" id="UP000326505"/>
    </source>
</evidence>
<dbReference type="EMBL" id="JACHJD010000010">
    <property type="protein sequence ID" value="MBB5106823.1"/>
    <property type="molecule type" value="Genomic_DNA"/>
</dbReference>
<dbReference type="Proteomes" id="UP000549009">
    <property type="component" value="Unassembled WGS sequence"/>
</dbReference>
<reference evidence="1 4" key="2">
    <citation type="submission" date="2020-08" db="EMBL/GenBank/DDBJ databases">
        <title>Genomic Encyclopedia of Type Strains, Phase III (KMG-III): the genomes of soil and plant-associated and newly described type strains.</title>
        <authorList>
            <person name="Whitman W."/>
        </authorList>
    </citation>
    <scope>NUCLEOTIDE SEQUENCE [LARGE SCALE GENOMIC DNA]</scope>
    <source>
        <strain evidence="1 4">CECT 3146</strain>
    </source>
</reference>
<name>A0A5P2XB88_STRST</name>
<dbReference type="AlphaFoldDB" id="A0A5P2XB88"/>
<keyword evidence="4" id="KW-1185">Reference proteome</keyword>
<dbReference type="Proteomes" id="UP000326505">
    <property type="component" value="Chromosome"/>
</dbReference>
<evidence type="ECO:0000313" key="4">
    <source>
        <dbReference type="Proteomes" id="UP000549009"/>
    </source>
</evidence>
<protein>
    <submittedName>
        <fullName evidence="2">Uncharacterized protein</fullName>
    </submittedName>
</protein>
<dbReference type="RefSeq" id="WP_150511636.1">
    <property type="nucleotide sequence ID" value="NZ_BMSQ01000018.1"/>
</dbReference>
<accession>A0A5P2XB88</accession>
<evidence type="ECO:0000313" key="2">
    <source>
        <dbReference type="EMBL" id="QEV60549.1"/>
    </source>
</evidence>